<organism evidence="7 8">
    <name type="scientific">Triparma retinervis</name>
    <dbReference type="NCBI Taxonomy" id="2557542"/>
    <lineage>
        <taxon>Eukaryota</taxon>
        <taxon>Sar</taxon>
        <taxon>Stramenopiles</taxon>
        <taxon>Ochrophyta</taxon>
        <taxon>Bolidophyceae</taxon>
        <taxon>Parmales</taxon>
        <taxon>Triparmaceae</taxon>
        <taxon>Triparma</taxon>
    </lineage>
</organism>
<reference evidence="7" key="1">
    <citation type="submission" date="2022-07" db="EMBL/GenBank/DDBJ databases">
        <title>Genome analysis of Parmales, a sister group of diatoms, reveals the evolutionary specialization of diatoms from phago-mixotrophs to photoautotrophs.</title>
        <authorList>
            <person name="Ban H."/>
            <person name="Sato S."/>
            <person name="Yoshikawa S."/>
            <person name="Kazumasa Y."/>
            <person name="Nakamura Y."/>
            <person name="Ichinomiya M."/>
            <person name="Saitoh K."/>
            <person name="Sato N."/>
            <person name="Blanc-Mathieu R."/>
            <person name="Endo H."/>
            <person name="Kuwata A."/>
            <person name="Ogata H."/>
        </authorList>
    </citation>
    <scope>NUCLEOTIDE SEQUENCE</scope>
</reference>
<dbReference type="InterPro" id="IPR036259">
    <property type="entry name" value="MFS_trans_sf"/>
</dbReference>
<keyword evidence="2 6" id="KW-0812">Transmembrane</keyword>
<evidence type="ECO:0000313" key="7">
    <source>
        <dbReference type="EMBL" id="GMH66248.1"/>
    </source>
</evidence>
<dbReference type="Pfam" id="PF05978">
    <property type="entry name" value="UNC-93"/>
    <property type="match status" value="1"/>
</dbReference>
<dbReference type="OrthoDB" id="65530at2759"/>
<feature type="transmembrane region" description="Helical" evidence="6">
    <location>
        <begin position="102"/>
        <end position="123"/>
    </location>
</feature>
<dbReference type="PANTHER" id="PTHR23294:SF59">
    <property type="entry name" value="UNC93-LIKE PROTEIN C922.05C"/>
    <property type="match status" value="1"/>
</dbReference>
<comment type="caution">
    <text evidence="7">The sequence shown here is derived from an EMBL/GenBank/DDBJ whole genome shotgun (WGS) entry which is preliminary data.</text>
</comment>
<dbReference type="Proteomes" id="UP001165082">
    <property type="component" value="Unassembled WGS sequence"/>
</dbReference>
<evidence type="ECO:0000256" key="6">
    <source>
        <dbReference type="SAM" id="Phobius"/>
    </source>
</evidence>
<gene>
    <name evidence="7" type="ORF">TrRE_jg7415</name>
</gene>
<dbReference type="AlphaFoldDB" id="A0A9W7ABP1"/>
<evidence type="ECO:0000256" key="2">
    <source>
        <dbReference type="ARBA" id="ARBA00022692"/>
    </source>
</evidence>
<dbReference type="Gene3D" id="1.20.1250.20">
    <property type="entry name" value="MFS general substrate transporter like domains"/>
    <property type="match status" value="1"/>
</dbReference>
<feature type="transmembrane region" description="Helical" evidence="6">
    <location>
        <begin position="179"/>
        <end position="199"/>
    </location>
</feature>
<feature type="transmembrane region" description="Helical" evidence="6">
    <location>
        <begin position="334"/>
        <end position="353"/>
    </location>
</feature>
<accession>A0A9W7ABP1</accession>
<feature type="transmembrane region" description="Helical" evidence="6">
    <location>
        <begin position="135"/>
        <end position="159"/>
    </location>
</feature>
<feature type="region of interest" description="Disordered" evidence="5">
    <location>
        <begin position="209"/>
        <end position="243"/>
    </location>
</feature>
<protein>
    <submittedName>
        <fullName evidence="7">Uncharacterized protein</fullName>
    </submittedName>
</protein>
<evidence type="ECO:0000313" key="8">
    <source>
        <dbReference type="Proteomes" id="UP001165082"/>
    </source>
</evidence>
<sequence>MDYFNSSLSQVVIMGLVFLFIFSAYITIQAFAADMYGEKLGSETEASLYLSFTFFCFVSPAVTNKVGPKMTMFFGCLGYGCLVAASLFYFESGSDTKLNWVVVLGGILNGLGAALLWTAQGRLIMQYSDGTDNGFLFSIFWALFNLSALVGGLLTFFYFGANANDDDDGDDSTGSAGSSALYIVFLCFILVGTAGTQLLKDPEEIKDGGWGGGSKTNLPLLAEETQQTSPTRRRSRSRSRSKSRADKESSDWFQEMKETISLFKTRRMVLLFFLFLYTGYNQPYQLTVFGNRIFKRQTNGLEMIVFYLSEIIGGLYVGSMLDKSLSQRGAAKRCLALFAVVTAASFVLCYFQELPCAFSDDDNCVKKVNYYDREAIVPTIIYALWGFSDSQIQTYSYWLMGSLYETGVEQARAVGFYKMVQSLGWSVGFFLMPEDVMEPIVQMLCTAACFAVGLGLALTELPKENVM</sequence>
<dbReference type="InterPro" id="IPR051617">
    <property type="entry name" value="UNC-93-like_regulator"/>
</dbReference>
<dbReference type="EMBL" id="BRXZ01002610">
    <property type="protein sequence ID" value="GMH66248.1"/>
    <property type="molecule type" value="Genomic_DNA"/>
</dbReference>
<feature type="transmembrane region" description="Helical" evidence="6">
    <location>
        <begin position="7"/>
        <end position="26"/>
    </location>
</feature>
<feature type="transmembrane region" description="Helical" evidence="6">
    <location>
        <begin position="268"/>
        <end position="284"/>
    </location>
</feature>
<keyword evidence="4 6" id="KW-0472">Membrane</keyword>
<feature type="transmembrane region" description="Helical" evidence="6">
    <location>
        <begin position="70"/>
        <end position="90"/>
    </location>
</feature>
<dbReference type="SUPFAM" id="SSF103473">
    <property type="entry name" value="MFS general substrate transporter"/>
    <property type="match status" value="1"/>
</dbReference>
<feature type="transmembrane region" description="Helical" evidence="6">
    <location>
        <begin position="46"/>
        <end position="63"/>
    </location>
</feature>
<dbReference type="InterPro" id="IPR010291">
    <property type="entry name" value="Ion_channel_UNC-93"/>
</dbReference>
<proteinExistence type="predicted"/>
<dbReference type="GO" id="GO:0016020">
    <property type="term" value="C:membrane"/>
    <property type="evidence" value="ECO:0007669"/>
    <property type="project" value="UniProtKB-SubCell"/>
</dbReference>
<dbReference type="PANTHER" id="PTHR23294">
    <property type="entry name" value="ET TRANSLATION PRODUCT-RELATED"/>
    <property type="match status" value="1"/>
</dbReference>
<feature type="compositionally biased region" description="Basic residues" evidence="5">
    <location>
        <begin position="231"/>
        <end position="242"/>
    </location>
</feature>
<evidence type="ECO:0000256" key="5">
    <source>
        <dbReference type="SAM" id="MobiDB-lite"/>
    </source>
</evidence>
<keyword evidence="3 6" id="KW-1133">Transmembrane helix</keyword>
<name>A0A9W7ABP1_9STRA</name>
<comment type="subcellular location">
    <subcellularLocation>
        <location evidence="1">Membrane</location>
        <topology evidence="1">Multi-pass membrane protein</topology>
    </subcellularLocation>
</comment>
<evidence type="ECO:0000256" key="3">
    <source>
        <dbReference type="ARBA" id="ARBA00022989"/>
    </source>
</evidence>
<evidence type="ECO:0000256" key="4">
    <source>
        <dbReference type="ARBA" id="ARBA00023136"/>
    </source>
</evidence>
<keyword evidence="8" id="KW-1185">Reference proteome</keyword>
<feature type="transmembrane region" description="Helical" evidence="6">
    <location>
        <begin position="304"/>
        <end position="322"/>
    </location>
</feature>
<feature type="transmembrane region" description="Helical" evidence="6">
    <location>
        <begin position="440"/>
        <end position="459"/>
    </location>
</feature>
<evidence type="ECO:0000256" key="1">
    <source>
        <dbReference type="ARBA" id="ARBA00004141"/>
    </source>
</evidence>